<evidence type="ECO:0000313" key="2">
    <source>
        <dbReference type="EMBL" id="CBH18456.1"/>
    </source>
</evidence>
<evidence type="ECO:0000256" key="1">
    <source>
        <dbReference type="SAM" id="MobiDB-lite"/>
    </source>
</evidence>
<evidence type="ECO:0000313" key="3">
    <source>
        <dbReference type="Proteomes" id="UP000002316"/>
    </source>
</evidence>
<dbReference type="Proteomes" id="UP000002316">
    <property type="component" value="Chromosome 11"/>
</dbReference>
<sequence>MAMIKGTQICLHEKKKRNFACRGEKVNHRGLIRAHRQKEKEGKTQMKRKDENERKKACGSPSVTRQQNGSKQLSSTYEKEKIYMLRRHTYCTPGGYMSGAQQQRCVRCHVLSPL</sequence>
<protein>
    <submittedName>
        <fullName evidence="2">Uncharacterized protein</fullName>
    </submittedName>
</protein>
<feature type="compositionally biased region" description="Basic and acidic residues" evidence="1">
    <location>
        <begin position="38"/>
        <end position="56"/>
    </location>
</feature>
<dbReference type="GeneID" id="23866770"/>
<accession>D0A9V5</accession>
<reference evidence="3" key="1">
    <citation type="journal article" date="2010" name="PLoS Negl. Trop. Dis.">
        <title>The genome sequence of Trypanosoma brucei gambiense, causative agent of chronic human african trypanosomiasis.</title>
        <authorList>
            <person name="Jackson A.P."/>
            <person name="Sanders M."/>
            <person name="Berry A."/>
            <person name="McQuillan J."/>
            <person name="Aslett M.A."/>
            <person name="Quail M.A."/>
            <person name="Chukualim B."/>
            <person name="Capewell P."/>
            <person name="MacLeod A."/>
            <person name="Melville S.E."/>
            <person name="Gibson W."/>
            <person name="Barry J.D."/>
            <person name="Berriman M."/>
            <person name="Hertz-Fowler C."/>
        </authorList>
    </citation>
    <scope>NUCLEOTIDE SEQUENCE [LARGE SCALE GENOMIC DNA]</scope>
    <source>
        <strain evidence="3">MHOM/CI/86/DAL972</strain>
    </source>
</reference>
<gene>
    <name evidence="2" type="ORF">TbgDal_XI15750</name>
</gene>
<organism evidence="2 3">
    <name type="scientific">Trypanosoma brucei gambiense (strain MHOM/CI/86/DAL972)</name>
    <dbReference type="NCBI Taxonomy" id="679716"/>
    <lineage>
        <taxon>Eukaryota</taxon>
        <taxon>Discoba</taxon>
        <taxon>Euglenozoa</taxon>
        <taxon>Kinetoplastea</taxon>
        <taxon>Metakinetoplastina</taxon>
        <taxon>Trypanosomatida</taxon>
        <taxon>Trypanosomatidae</taxon>
        <taxon>Trypanosoma</taxon>
    </lineage>
</organism>
<name>D0A9V5_TRYB9</name>
<dbReference type="AlphaFoldDB" id="D0A9V5"/>
<dbReference type="RefSeq" id="XP_011780720.1">
    <property type="nucleotide sequence ID" value="XM_011782418.1"/>
</dbReference>
<feature type="compositionally biased region" description="Polar residues" evidence="1">
    <location>
        <begin position="61"/>
        <end position="76"/>
    </location>
</feature>
<proteinExistence type="predicted"/>
<dbReference type="KEGG" id="tbg:TbgDal_XI15750"/>
<feature type="region of interest" description="Disordered" evidence="1">
    <location>
        <begin position="30"/>
        <end position="76"/>
    </location>
</feature>
<dbReference type="EMBL" id="FN554974">
    <property type="protein sequence ID" value="CBH18456.1"/>
    <property type="molecule type" value="Genomic_DNA"/>
</dbReference>